<organism evidence="2 3">
    <name type="scientific">Actinomadura bangladeshensis</name>
    <dbReference type="NCBI Taxonomy" id="453573"/>
    <lineage>
        <taxon>Bacteria</taxon>
        <taxon>Bacillati</taxon>
        <taxon>Actinomycetota</taxon>
        <taxon>Actinomycetes</taxon>
        <taxon>Streptosporangiales</taxon>
        <taxon>Thermomonosporaceae</taxon>
        <taxon>Actinomadura</taxon>
    </lineage>
</organism>
<dbReference type="EMBL" id="JAAGLI010000213">
    <property type="protein sequence ID" value="NEA22657.1"/>
    <property type="molecule type" value="Genomic_DNA"/>
</dbReference>
<dbReference type="AlphaFoldDB" id="A0A6L9QAY3"/>
<feature type="region of interest" description="Disordered" evidence="1">
    <location>
        <begin position="121"/>
        <end position="162"/>
    </location>
</feature>
<accession>A0A6L9QAY3</accession>
<dbReference type="Pfam" id="PF19761">
    <property type="entry name" value="DUF6248"/>
    <property type="match status" value="1"/>
</dbReference>
<reference evidence="2 3" key="1">
    <citation type="submission" date="2020-01" db="EMBL/GenBank/DDBJ databases">
        <title>Insect and environment-associated Actinomycetes.</title>
        <authorList>
            <person name="Currrie C."/>
            <person name="Chevrette M."/>
            <person name="Carlson C."/>
            <person name="Stubbendieck R."/>
            <person name="Wendt-Pienkowski E."/>
        </authorList>
    </citation>
    <scope>NUCLEOTIDE SEQUENCE [LARGE SCALE GENOMIC DNA]</scope>
    <source>
        <strain evidence="2 3">SID10258</strain>
    </source>
</reference>
<dbReference type="Proteomes" id="UP000475532">
    <property type="component" value="Unassembled WGS sequence"/>
</dbReference>
<dbReference type="RefSeq" id="WP_163054478.1">
    <property type="nucleotide sequence ID" value="NZ_JAAGLI010000213.1"/>
</dbReference>
<feature type="compositionally biased region" description="Pro residues" evidence="1">
    <location>
        <begin position="124"/>
        <end position="134"/>
    </location>
</feature>
<evidence type="ECO:0000256" key="1">
    <source>
        <dbReference type="SAM" id="MobiDB-lite"/>
    </source>
</evidence>
<evidence type="ECO:0000313" key="3">
    <source>
        <dbReference type="Proteomes" id="UP000475532"/>
    </source>
</evidence>
<gene>
    <name evidence="2" type="ORF">G3I70_09145</name>
</gene>
<dbReference type="InterPro" id="IPR046215">
    <property type="entry name" value="DUF6248"/>
</dbReference>
<name>A0A6L9QAY3_9ACTN</name>
<sequence length="162" mass="17654">MTAPIMSPEAAAWIRDHAWTAPMRREDADAAPLCPCQYGPCGYCLHGRHDTCINQQSWSKRRVAGYVCGRDGITPLDFPEPYGHETDASATVPHHTSIAQVWLADRVCRWVCPCDCRNAGAPPAKDPPAEPQPEAPRSLPPAAGADSTQLQPAQLDLFPEMP</sequence>
<protein>
    <submittedName>
        <fullName evidence="2">Uncharacterized protein</fullName>
    </submittedName>
</protein>
<comment type="caution">
    <text evidence="2">The sequence shown here is derived from an EMBL/GenBank/DDBJ whole genome shotgun (WGS) entry which is preliminary data.</text>
</comment>
<proteinExistence type="predicted"/>
<evidence type="ECO:0000313" key="2">
    <source>
        <dbReference type="EMBL" id="NEA22657.1"/>
    </source>
</evidence>